<dbReference type="Proteomes" id="UP001553161">
    <property type="component" value="Unassembled WGS sequence"/>
</dbReference>
<dbReference type="RefSeq" id="WP_366190866.1">
    <property type="nucleotide sequence ID" value="NZ_JBFBVU010000001.1"/>
</dbReference>
<evidence type="ECO:0000256" key="5">
    <source>
        <dbReference type="ARBA" id="ARBA00023295"/>
    </source>
</evidence>
<sequence>MTEAIMAQGATIFGCSGFALTPSEAAFFREADPWGFILFARNIDTPDQVRALTADLRSAVGRDAPVLIDQEGGRVQRMGPPHWRQWLPPLDQVDRAGPHAAASLTLRARVIAQELRAVGIDVNCAPTADVANDQTHPFLRNRCLGTDAAQVAINARAMADGFLQGGVLPVLKHLPGHGRATLDSHKALPRVDTPQATLATTDFAAFKPLADLPLAMTAHLLFPDIDPDRPATLSPRLIQLIRDEIGFDGLLMTDDICMGALGGALADRCTAALSAGCDAILHCNGEMAEMQTVAEASGTLSAKGQTRAEAALALRRPPEDADAEALTAQMTALLDPAA</sequence>
<evidence type="ECO:0000256" key="4">
    <source>
        <dbReference type="ARBA" id="ARBA00022801"/>
    </source>
</evidence>
<proteinExistence type="inferred from homology"/>
<keyword evidence="8" id="KW-1185">Reference proteome</keyword>
<dbReference type="PANTHER" id="PTHR30480">
    <property type="entry name" value="BETA-HEXOSAMINIDASE-RELATED"/>
    <property type="match status" value="1"/>
</dbReference>
<protein>
    <recommendedName>
        <fullName evidence="3">beta-N-acetylhexosaminidase</fullName>
        <ecNumber evidence="3">3.2.1.52</ecNumber>
    </recommendedName>
</protein>
<dbReference type="EMBL" id="JBFBVU010000001">
    <property type="protein sequence ID" value="MEV8465411.1"/>
    <property type="molecule type" value="Genomic_DNA"/>
</dbReference>
<evidence type="ECO:0000313" key="7">
    <source>
        <dbReference type="EMBL" id="MEV8465411.1"/>
    </source>
</evidence>
<feature type="domain" description="Glycoside hydrolase family 3 N-terminal" evidence="6">
    <location>
        <begin position="35"/>
        <end position="299"/>
    </location>
</feature>
<comment type="caution">
    <text evidence="7">The sequence shown here is derived from an EMBL/GenBank/DDBJ whole genome shotgun (WGS) entry which is preliminary data.</text>
</comment>
<dbReference type="InterPro" id="IPR001764">
    <property type="entry name" value="Glyco_hydro_3_N"/>
</dbReference>
<dbReference type="SUPFAM" id="SSF51445">
    <property type="entry name" value="(Trans)glycosidases"/>
    <property type="match status" value="1"/>
</dbReference>
<reference evidence="7 8" key="1">
    <citation type="submission" date="2024-07" db="EMBL/GenBank/DDBJ databases">
        <authorList>
            <person name="Kang M."/>
        </authorList>
    </citation>
    <scope>NUCLEOTIDE SEQUENCE [LARGE SCALE GENOMIC DNA]</scope>
    <source>
        <strain evidence="7 8">DFM31</strain>
    </source>
</reference>
<evidence type="ECO:0000256" key="3">
    <source>
        <dbReference type="ARBA" id="ARBA00012663"/>
    </source>
</evidence>
<dbReference type="Gene3D" id="3.20.20.300">
    <property type="entry name" value="Glycoside hydrolase, family 3, N-terminal domain"/>
    <property type="match status" value="1"/>
</dbReference>
<evidence type="ECO:0000256" key="1">
    <source>
        <dbReference type="ARBA" id="ARBA00001231"/>
    </source>
</evidence>
<dbReference type="Pfam" id="PF00933">
    <property type="entry name" value="Glyco_hydro_3"/>
    <property type="match status" value="1"/>
</dbReference>
<dbReference type="GO" id="GO:0016798">
    <property type="term" value="F:hydrolase activity, acting on glycosyl bonds"/>
    <property type="evidence" value="ECO:0007669"/>
    <property type="project" value="UniProtKB-KW"/>
</dbReference>
<organism evidence="7 8">
    <name type="scientific">Meridianimarinicoccus marinus</name>
    <dbReference type="NCBI Taxonomy" id="3231483"/>
    <lineage>
        <taxon>Bacteria</taxon>
        <taxon>Pseudomonadati</taxon>
        <taxon>Pseudomonadota</taxon>
        <taxon>Alphaproteobacteria</taxon>
        <taxon>Rhodobacterales</taxon>
        <taxon>Paracoccaceae</taxon>
        <taxon>Meridianimarinicoccus</taxon>
    </lineage>
</organism>
<dbReference type="InterPro" id="IPR036962">
    <property type="entry name" value="Glyco_hydro_3_N_sf"/>
</dbReference>
<comment type="similarity">
    <text evidence="2">Belongs to the glycosyl hydrolase 3 family.</text>
</comment>
<comment type="catalytic activity">
    <reaction evidence="1">
        <text>Hydrolysis of terminal non-reducing N-acetyl-D-hexosamine residues in N-acetyl-beta-D-hexosaminides.</text>
        <dbReference type="EC" id="3.2.1.52"/>
    </reaction>
</comment>
<keyword evidence="4 7" id="KW-0378">Hydrolase</keyword>
<dbReference type="PANTHER" id="PTHR30480:SF13">
    <property type="entry name" value="BETA-HEXOSAMINIDASE"/>
    <property type="match status" value="1"/>
</dbReference>
<dbReference type="EC" id="3.2.1.52" evidence="3"/>
<dbReference type="InterPro" id="IPR017853">
    <property type="entry name" value="GH"/>
</dbReference>
<name>A0ABV3L1K4_9RHOB</name>
<keyword evidence="5 7" id="KW-0326">Glycosidase</keyword>
<evidence type="ECO:0000259" key="6">
    <source>
        <dbReference type="Pfam" id="PF00933"/>
    </source>
</evidence>
<dbReference type="InterPro" id="IPR050226">
    <property type="entry name" value="NagZ_Beta-hexosaminidase"/>
</dbReference>
<evidence type="ECO:0000313" key="8">
    <source>
        <dbReference type="Proteomes" id="UP001553161"/>
    </source>
</evidence>
<accession>A0ABV3L1K4</accession>
<evidence type="ECO:0000256" key="2">
    <source>
        <dbReference type="ARBA" id="ARBA00005336"/>
    </source>
</evidence>
<gene>
    <name evidence="7" type="ORF">AB0T83_01265</name>
</gene>